<evidence type="ECO:0000313" key="3">
    <source>
        <dbReference type="Proteomes" id="UP000466906"/>
    </source>
</evidence>
<reference evidence="2 3" key="1">
    <citation type="journal article" date="2019" name="Emerg. Microbes Infect.">
        <title>Comprehensive subspecies identification of 175 nontuberculous mycobacteria species based on 7547 genomic profiles.</title>
        <authorList>
            <person name="Matsumoto Y."/>
            <person name="Kinjo T."/>
            <person name="Motooka D."/>
            <person name="Nabeya D."/>
            <person name="Jung N."/>
            <person name="Uechi K."/>
            <person name="Horii T."/>
            <person name="Iida T."/>
            <person name="Fujita J."/>
            <person name="Nakamura S."/>
        </authorList>
    </citation>
    <scope>NUCLEOTIDE SEQUENCE [LARGE SCALE GENOMIC DNA]</scope>
    <source>
        <strain evidence="2 3">JCM 12272</strain>
    </source>
</reference>
<feature type="region of interest" description="Disordered" evidence="1">
    <location>
        <begin position="1"/>
        <end position="38"/>
    </location>
</feature>
<dbReference type="RefSeq" id="WP_163662479.1">
    <property type="nucleotide sequence ID" value="NZ_AP022565.1"/>
</dbReference>
<proteinExistence type="predicted"/>
<keyword evidence="3" id="KW-1185">Reference proteome</keyword>
<feature type="compositionally biased region" description="Low complexity" evidence="1">
    <location>
        <begin position="1"/>
        <end position="28"/>
    </location>
</feature>
<evidence type="ECO:0000313" key="2">
    <source>
        <dbReference type="EMBL" id="BBX26368.1"/>
    </source>
</evidence>
<name>A0A6N4UPN7_9MYCO</name>
<organism evidence="2 3">
    <name type="scientific">Mycolicibacterium alvei</name>
    <dbReference type="NCBI Taxonomy" id="67081"/>
    <lineage>
        <taxon>Bacteria</taxon>
        <taxon>Bacillati</taxon>
        <taxon>Actinomycetota</taxon>
        <taxon>Actinomycetes</taxon>
        <taxon>Mycobacteriales</taxon>
        <taxon>Mycobacteriaceae</taxon>
        <taxon>Mycolicibacterium</taxon>
    </lineage>
</organism>
<dbReference type="KEGG" id="malv:MALV_14930"/>
<accession>A0A6N4UPN7</accession>
<gene>
    <name evidence="2" type="ORF">MALV_14930</name>
</gene>
<evidence type="ECO:0000256" key="1">
    <source>
        <dbReference type="SAM" id="MobiDB-lite"/>
    </source>
</evidence>
<protein>
    <submittedName>
        <fullName evidence="2">Uncharacterized protein</fullName>
    </submittedName>
</protein>
<sequence>MTNYPDDTPLADDIPAADAAEQHQPAADSAEDAGLDPRCVTDLLQRDANPADVIDQAIIVPMPDDDPDGPAF</sequence>
<dbReference type="EMBL" id="AP022565">
    <property type="protein sequence ID" value="BBX26368.1"/>
    <property type="molecule type" value="Genomic_DNA"/>
</dbReference>
<dbReference type="Proteomes" id="UP000466906">
    <property type="component" value="Chromosome"/>
</dbReference>
<dbReference type="AlphaFoldDB" id="A0A6N4UPN7"/>